<dbReference type="Proteomes" id="UP000592216">
    <property type="component" value="Unassembled WGS sequence"/>
</dbReference>
<reference evidence="1 2" key="1">
    <citation type="submission" date="2020-04" db="EMBL/GenBank/DDBJ databases">
        <title>Donghicola sp., a member of the Rhodobacteraceae family isolated from mangrove forest in Thailand.</title>
        <authorList>
            <person name="Charoenyingcharoen P."/>
            <person name="Yukphan P."/>
        </authorList>
    </citation>
    <scope>NUCLEOTIDE SEQUENCE [LARGE SCALE GENOMIC DNA]</scope>
    <source>
        <strain evidence="1 2">B5-SW-15</strain>
    </source>
</reference>
<evidence type="ECO:0000313" key="2">
    <source>
        <dbReference type="Proteomes" id="UP000592216"/>
    </source>
</evidence>
<organism evidence="1 2">
    <name type="scientific">Donghicola mangrovi</name>
    <dbReference type="NCBI Taxonomy" id="2729614"/>
    <lineage>
        <taxon>Bacteria</taxon>
        <taxon>Pseudomonadati</taxon>
        <taxon>Pseudomonadota</taxon>
        <taxon>Alphaproteobacteria</taxon>
        <taxon>Rhodobacterales</taxon>
        <taxon>Roseobacteraceae</taxon>
        <taxon>Donghicola</taxon>
    </lineage>
</organism>
<proteinExistence type="predicted"/>
<comment type="caution">
    <text evidence="1">The sequence shown here is derived from an EMBL/GenBank/DDBJ whole genome shotgun (WGS) entry which is preliminary data.</text>
</comment>
<evidence type="ECO:0008006" key="3">
    <source>
        <dbReference type="Google" id="ProtNLM"/>
    </source>
</evidence>
<accession>A0A850QDE3</accession>
<name>A0A850QDE3_9RHOB</name>
<evidence type="ECO:0000313" key="1">
    <source>
        <dbReference type="EMBL" id="NVO24910.1"/>
    </source>
</evidence>
<gene>
    <name evidence="1" type="ORF">HJ536_16260</name>
</gene>
<protein>
    <recommendedName>
        <fullName evidence="3">DUF4440 domain-containing protein</fullName>
    </recommendedName>
</protein>
<dbReference type="EMBL" id="JABCJE010000010">
    <property type="protein sequence ID" value="NVO24910.1"/>
    <property type="molecule type" value="Genomic_DNA"/>
</dbReference>
<dbReference type="AlphaFoldDB" id="A0A850QDE3"/>
<sequence>MFPKRLWGLIGGAGLVVGILGDSISILGPIDEFLNEYSTEDAIGLIYNLHDAISSSNQEALRFMASIYADGVDFYGRTSSVSEVVDEKKRIFHRWPNRDYTFVPIEEKSACTRYQCVVVGWTKFNVSNGNGLYNSGSDMYKYTLERVNGNYKIVSEVNAK</sequence>
<dbReference type="RefSeq" id="WP_177158522.1">
    <property type="nucleotide sequence ID" value="NZ_JABCJE010000010.1"/>
</dbReference>